<feature type="compositionally biased region" description="Low complexity" evidence="1">
    <location>
        <begin position="211"/>
        <end position="232"/>
    </location>
</feature>
<feature type="region of interest" description="Disordered" evidence="1">
    <location>
        <begin position="152"/>
        <end position="243"/>
    </location>
</feature>
<dbReference type="SUPFAM" id="SSF140453">
    <property type="entry name" value="EsxAB dimer-like"/>
    <property type="match status" value="1"/>
</dbReference>
<feature type="compositionally biased region" description="Basic and acidic residues" evidence="1">
    <location>
        <begin position="495"/>
        <end position="504"/>
    </location>
</feature>
<feature type="region of interest" description="Disordered" evidence="1">
    <location>
        <begin position="111"/>
        <end position="133"/>
    </location>
</feature>
<feature type="region of interest" description="Disordered" evidence="1">
    <location>
        <begin position="255"/>
        <end position="380"/>
    </location>
</feature>
<name>A0A4R4YE65_9PSEU</name>
<dbReference type="RefSeq" id="WP_132491124.1">
    <property type="nucleotide sequence ID" value="NZ_SMKW01000050.1"/>
</dbReference>
<feature type="region of interest" description="Disordered" evidence="1">
    <location>
        <begin position="392"/>
        <end position="504"/>
    </location>
</feature>
<dbReference type="EMBL" id="SMKW01000050">
    <property type="protein sequence ID" value="TDD42214.1"/>
    <property type="molecule type" value="Genomic_DNA"/>
</dbReference>
<evidence type="ECO:0000256" key="1">
    <source>
        <dbReference type="SAM" id="MobiDB-lite"/>
    </source>
</evidence>
<protein>
    <recommendedName>
        <fullName evidence="4">WXG100 family type VII secretion target</fullName>
    </recommendedName>
</protein>
<feature type="compositionally biased region" description="Basic and acidic residues" evidence="1">
    <location>
        <begin position="460"/>
        <end position="479"/>
    </location>
</feature>
<evidence type="ECO:0000313" key="3">
    <source>
        <dbReference type="Proteomes" id="UP000294947"/>
    </source>
</evidence>
<dbReference type="InterPro" id="IPR036689">
    <property type="entry name" value="ESAT-6-like_sf"/>
</dbReference>
<gene>
    <name evidence="2" type="ORF">E1288_30265</name>
</gene>
<dbReference type="Proteomes" id="UP000294947">
    <property type="component" value="Unassembled WGS sequence"/>
</dbReference>
<reference evidence="2 3" key="1">
    <citation type="submission" date="2019-03" db="EMBL/GenBank/DDBJ databases">
        <title>Draft genome sequences of novel Actinobacteria.</title>
        <authorList>
            <person name="Sahin N."/>
            <person name="Ay H."/>
            <person name="Saygin H."/>
        </authorList>
    </citation>
    <scope>NUCLEOTIDE SEQUENCE [LARGE SCALE GENOMIC DNA]</scope>
    <source>
        <strain evidence="2 3">7K502</strain>
    </source>
</reference>
<sequence>MAGSAADADDVPGDVDAAVRALSGADPHSFYDAAQRFERTDARLRSVSEQFRSRLRHLEQAWQGPGFEMFAQSADRLLNRVEQVVGVLAEPSYAGLLNELGDALAEAKREVADARSQRTGDGLPADPGVRAEQDARAQEVLRRLAGFYQSTGRRFRAPPAQQSHVPGGSGQAVNASFHGGDGTVGPTSADGGGAGSGGENQPAEPGQLPPDGAGDSGVDSAAGSSADGSSADEGPGEGSAGSIWSSVLPTVALPAAAVLGKNRRSRKKQGRQERDDESEEGRNSSAERDDKHSSADYRKQKDSERRSHDSGQEEEIAGNNAPNRRTHHNMSTSDVQSEPGSQRDSARDGVDRMPETAPSARTDTAVAQPSAVQTAHTPASVATAAAIGASRFFPGSATAPPPPSPTGLRSDGSALTAPVETGPGPAGQPGAGPAMQGAGGPQGGMPPMNPRTMGGPGQKEQQEPGHQERERNVAEREDPSTWQVGTGYPGALGRAHPEREKEDT</sequence>
<comment type="caution">
    <text evidence="2">The sequence shown here is derived from an EMBL/GenBank/DDBJ whole genome shotgun (WGS) entry which is preliminary data.</text>
</comment>
<keyword evidence="3" id="KW-1185">Reference proteome</keyword>
<feature type="compositionally biased region" description="Basic and acidic residues" evidence="1">
    <location>
        <begin position="270"/>
        <end position="311"/>
    </location>
</feature>
<dbReference type="Gene3D" id="1.10.287.1060">
    <property type="entry name" value="ESAT-6-like"/>
    <property type="match status" value="1"/>
</dbReference>
<organism evidence="2 3">
    <name type="scientific">Saccharopolyspora elongata</name>
    <dbReference type="NCBI Taxonomy" id="2530387"/>
    <lineage>
        <taxon>Bacteria</taxon>
        <taxon>Bacillati</taxon>
        <taxon>Actinomycetota</taxon>
        <taxon>Actinomycetes</taxon>
        <taxon>Pseudonocardiales</taxon>
        <taxon>Pseudonocardiaceae</taxon>
        <taxon>Saccharopolyspora</taxon>
    </lineage>
</organism>
<dbReference type="OrthoDB" id="3638656at2"/>
<feature type="compositionally biased region" description="Polar residues" evidence="1">
    <location>
        <begin position="329"/>
        <end position="343"/>
    </location>
</feature>
<evidence type="ECO:0008006" key="4">
    <source>
        <dbReference type="Google" id="ProtNLM"/>
    </source>
</evidence>
<evidence type="ECO:0000313" key="2">
    <source>
        <dbReference type="EMBL" id="TDD42214.1"/>
    </source>
</evidence>
<dbReference type="AlphaFoldDB" id="A0A4R4YE65"/>
<feature type="compositionally biased region" description="Polar residues" evidence="1">
    <location>
        <begin position="359"/>
        <end position="373"/>
    </location>
</feature>
<accession>A0A4R4YE65</accession>
<proteinExistence type="predicted"/>
<feature type="compositionally biased region" description="Basic and acidic residues" evidence="1">
    <location>
        <begin position="344"/>
        <end position="354"/>
    </location>
</feature>